<keyword evidence="9" id="KW-1185">Reference proteome</keyword>
<protein>
    <submittedName>
        <fullName evidence="8">MFS transporter</fullName>
    </submittedName>
</protein>
<evidence type="ECO:0000256" key="6">
    <source>
        <dbReference type="SAM" id="Phobius"/>
    </source>
</evidence>
<gene>
    <name evidence="8" type="ORF">GQF63_19410</name>
</gene>
<feature type="transmembrane region" description="Helical" evidence="6">
    <location>
        <begin position="12"/>
        <end position="35"/>
    </location>
</feature>
<evidence type="ECO:0000256" key="5">
    <source>
        <dbReference type="ARBA" id="ARBA00023136"/>
    </source>
</evidence>
<feature type="transmembrane region" description="Helical" evidence="6">
    <location>
        <begin position="138"/>
        <end position="163"/>
    </location>
</feature>
<feature type="transmembrane region" description="Helical" evidence="6">
    <location>
        <begin position="220"/>
        <end position="244"/>
    </location>
</feature>
<feature type="domain" description="Major facilitator superfamily (MFS) profile" evidence="7">
    <location>
        <begin position="219"/>
        <end position="425"/>
    </location>
</feature>
<keyword evidence="2" id="KW-1003">Cell membrane</keyword>
<feature type="transmembrane region" description="Helical" evidence="6">
    <location>
        <begin position="75"/>
        <end position="94"/>
    </location>
</feature>
<dbReference type="InterPro" id="IPR011701">
    <property type="entry name" value="MFS"/>
</dbReference>
<evidence type="ECO:0000313" key="8">
    <source>
        <dbReference type="EMBL" id="MVZ64196.1"/>
    </source>
</evidence>
<dbReference type="Proteomes" id="UP000435036">
    <property type="component" value="Unassembled WGS sequence"/>
</dbReference>
<feature type="transmembrane region" description="Helical" evidence="6">
    <location>
        <begin position="169"/>
        <end position="189"/>
    </location>
</feature>
<dbReference type="PROSITE" id="PS50850">
    <property type="entry name" value="MFS"/>
    <property type="match status" value="1"/>
</dbReference>
<organism evidence="8 9">
    <name type="scientific">Sphingobacterium humi</name>
    <dbReference type="NCBI Taxonomy" id="1796905"/>
    <lineage>
        <taxon>Bacteria</taxon>
        <taxon>Pseudomonadati</taxon>
        <taxon>Bacteroidota</taxon>
        <taxon>Sphingobacteriia</taxon>
        <taxon>Sphingobacteriales</taxon>
        <taxon>Sphingobacteriaceae</taxon>
        <taxon>Sphingobacterium</taxon>
    </lineage>
</organism>
<feature type="transmembrane region" description="Helical" evidence="6">
    <location>
        <begin position="47"/>
        <end position="68"/>
    </location>
</feature>
<dbReference type="PANTHER" id="PTHR23513:SF6">
    <property type="entry name" value="MAJOR FACILITATOR SUPERFAMILY ASSOCIATED DOMAIN-CONTAINING PROTEIN"/>
    <property type="match status" value="1"/>
</dbReference>
<dbReference type="Pfam" id="PF07690">
    <property type="entry name" value="MFS_1"/>
    <property type="match status" value="1"/>
</dbReference>
<sequence>MENRKWVQTYVFIWSGQFISMLTSNAVQFSIIIWLSLEHRSAEVLAFAGISGMLPQAIIGTFVGVFIDRWNRKKVLIMSDIFLALCALTMSILLRNETANINWIYLMLGLRSVGNAFHSPAIQTIAPLLVPKKELIRIAGINQVIHSVSGIAGPAIGTLAITYLSISTVLYLDILGAIIAIVSLVFVHIPHIKTNTKLSISYILKDWKDGFKNVLAKRGLALLFLYAMMVTFFIMPTAIMFPLLTTEYYNGGKWEMSVIEIAWSVGMLLGGAVLGLAKIKTKKIIMVNSMHILLGASFLLCGLLPSTWFIGYAVITILAGISLSIFSASFTTIIQLEIASNMLGRVFSMYYSLAVLPSVVGLLFTGALAEKIGISNSFLLSGSITILIGIVSFLSPMLMKIGKSKRDVGKSNIISGEISQLVNKN</sequence>
<keyword evidence="3 6" id="KW-0812">Transmembrane</keyword>
<evidence type="ECO:0000256" key="2">
    <source>
        <dbReference type="ARBA" id="ARBA00022475"/>
    </source>
</evidence>
<accession>A0A6N8L498</accession>
<dbReference type="Gene3D" id="1.20.1250.20">
    <property type="entry name" value="MFS general substrate transporter like domains"/>
    <property type="match status" value="1"/>
</dbReference>
<dbReference type="AlphaFoldDB" id="A0A6N8L498"/>
<evidence type="ECO:0000256" key="4">
    <source>
        <dbReference type="ARBA" id="ARBA00022989"/>
    </source>
</evidence>
<evidence type="ECO:0000256" key="3">
    <source>
        <dbReference type="ARBA" id="ARBA00022692"/>
    </source>
</evidence>
<dbReference type="RefSeq" id="WP_149914632.1">
    <property type="nucleotide sequence ID" value="NZ_WSQA01000025.1"/>
</dbReference>
<dbReference type="InterPro" id="IPR020846">
    <property type="entry name" value="MFS_dom"/>
</dbReference>
<dbReference type="GO" id="GO:0005886">
    <property type="term" value="C:plasma membrane"/>
    <property type="evidence" value="ECO:0007669"/>
    <property type="project" value="UniProtKB-SubCell"/>
</dbReference>
<feature type="transmembrane region" description="Helical" evidence="6">
    <location>
        <begin position="284"/>
        <end position="305"/>
    </location>
</feature>
<feature type="transmembrane region" description="Helical" evidence="6">
    <location>
        <begin position="256"/>
        <end position="277"/>
    </location>
</feature>
<comment type="caution">
    <text evidence="8">The sequence shown here is derived from an EMBL/GenBank/DDBJ whole genome shotgun (WGS) entry which is preliminary data.</text>
</comment>
<dbReference type="PANTHER" id="PTHR23513">
    <property type="entry name" value="INTEGRAL MEMBRANE EFFLUX PROTEIN-RELATED"/>
    <property type="match status" value="1"/>
</dbReference>
<dbReference type="CDD" id="cd06173">
    <property type="entry name" value="MFS_MefA_like"/>
    <property type="match status" value="1"/>
</dbReference>
<name>A0A6N8L498_9SPHI</name>
<reference evidence="8 9" key="1">
    <citation type="submission" date="2019-12" db="EMBL/GenBank/DDBJ databases">
        <authorList>
            <person name="Dong K."/>
        </authorList>
    </citation>
    <scope>NUCLEOTIDE SEQUENCE [LARGE SCALE GENOMIC DNA]</scope>
    <source>
        <strain evidence="8 9">JCM 31225</strain>
    </source>
</reference>
<keyword evidence="4 6" id="KW-1133">Transmembrane helix</keyword>
<comment type="subcellular location">
    <subcellularLocation>
        <location evidence="1">Cell membrane</location>
        <topology evidence="1">Multi-pass membrane protein</topology>
    </subcellularLocation>
</comment>
<dbReference type="GO" id="GO:0022857">
    <property type="term" value="F:transmembrane transporter activity"/>
    <property type="evidence" value="ECO:0007669"/>
    <property type="project" value="InterPro"/>
</dbReference>
<evidence type="ECO:0000259" key="7">
    <source>
        <dbReference type="PROSITE" id="PS50850"/>
    </source>
</evidence>
<evidence type="ECO:0000256" key="1">
    <source>
        <dbReference type="ARBA" id="ARBA00004651"/>
    </source>
</evidence>
<feature type="transmembrane region" description="Helical" evidence="6">
    <location>
        <begin position="378"/>
        <end position="398"/>
    </location>
</feature>
<dbReference type="EMBL" id="WSQA01000025">
    <property type="protein sequence ID" value="MVZ64196.1"/>
    <property type="molecule type" value="Genomic_DNA"/>
</dbReference>
<feature type="transmembrane region" description="Helical" evidence="6">
    <location>
        <begin position="346"/>
        <end position="366"/>
    </location>
</feature>
<evidence type="ECO:0000313" key="9">
    <source>
        <dbReference type="Proteomes" id="UP000435036"/>
    </source>
</evidence>
<keyword evidence="5 6" id="KW-0472">Membrane</keyword>
<proteinExistence type="predicted"/>
<dbReference type="OrthoDB" id="9775268at2"/>
<dbReference type="SUPFAM" id="SSF103473">
    <property type="entry name" value="MFS general substrate transporter"/>
    <property type="match status" value="1"/>
</dbReference>
<feature type="transmembrane region" description="Helical" evidence="6">
    <location>
        <begin position="311"/>
        <end position="334"/>
    </location>
</feature>
<dbReference type="InterPro" id="IPR036259">
    <property type="entry name" value="MFS_trans_sf"/>
</dbReference>